<dbReference type="Proteomes" id="UP000183788">
    <property type="component" value="Unassembled WGS sequence"/>
</dbReference>
<keyword evidence="19" id="KW-1133">Transmembrane helix</keyword>
<reference evidence="21 22" key="1">
    <citation type="submission" date="2016-11" db="EMBL/GenBank/DDBJ databases">
        <authorList>
            <person name="Jaros S."/>
            <person name="Januszkiewicz K."/>
            <person name="Wedrychowicz H."/>
        </authorList>
    </citation>
    <scope>NUCLEOTIDE SEQUENCE [LARGE SCALE GENOMIC DNA]</scope>
    <source>
        <strain evidence="21 22">DSM 784</strain>
    </source>
</reference>
<comment type="cofactor">
    <cofactor evidence="2">
        <name>[4Fe-4S] cluster</name>
        <dbReference type="ChEBI" id="CHEBI:49883"/>
    </cofactor>
</comment>
<dbReference type="PROSITE" id="PS50109">
    <property type="entry name" value="HIS_KIN"/>
    <property type="match status" value="1"/>
</dbReference>
<evidence type="ECO:0000256" key="7">
    <source>
        <dbReference type="ARBA" id="ARBA00022490"/>
    </source>
</evidence>
<dbReference type="AlphaFoldDB" id="A0A1K1SGL0"/>
<dbReference type="PANTHER" id="PTHR24421">
    <property type="entry name" value="NITRATE/NITRITE SENSOR PROTEIN NARX-RELATED"/>
    <property type="match status" value="1"/>
</dbReference>
<feature type="domain" description="Histidine kinase" evidence="20">
    <location>
        <begin position="70"/>
        <end position="259"/>
    </location>
</feature>
<dbReference type="GO" id="GO:0005737">
    <property type="term" value="C:cytoplasm"/>
    <property type="evidence" value="ECO:0007669"/>
    <property type="project" value="UniProtKB-SubCell"/>
</dbReference>
<dbReference type="Pfam" id="PF02518">
    <property type="entry name" value="HATPase_c"/>
    <property type="match status" value="1"/>
</dbReference>
<comment type="function">
    <text evidence="17">Member of the two-component regulatory system NreB/NreC involved in the control of dissimilatory nitrate/nitrite reduction in response to oxygen. NreB functions as a direct oxygen sensor histidine kinase which is autophosphorylated, in the absence of oxygen, probably at the conserved histidine residue, and transfers its phosphate group probably to a conserved aspartate residue of NreC. NreB/NreC activates the expression of the nitrate (narGHJI) and nitrite (nir) reductase operons, as well as the putative nitrate transporter gene narT.</text>
</comment>
<evidence type="ECO:0000256" key="13">
    <source>
        <dbReference type="ARBA" id="ARBA00022840"/>
    </source>
</evidence>
<evidence type="ECO:0000259" key="20">
    <source>
        <dbReference type="PROSITE" id="PS50109"/>
    </source>
</evidence>
<dbReference type="EC" id="2.7.13.3" evidence="4"/>
<evidence type="ECO:0000256" key="4">
    <source>
        <dbReference type="ARBA" id="ARBA00012438"/>
    </source>
</evidence>
<name>A0A1K1SGL0_9BACT</name>
<keyword evidence="8" id="KW-0597">Phosphoprotein</keyword>
<evidence type="ECO:0000256" key="19">
    <source>
        <dbReference type="SAM" id="Phobius"/>
    </source>
</evidence>
<dbReference type="CDD" id="cd16917">
    <property type="entry name" value="HATPase_UhpB-NarQ-NarX-like"/>
    <property type="match status" value="1"/>
</dbReference>
<evidence type="ECO:0000256" key="1">
    <source>
        <dbReference type="ARBA" id="ARBA00000085"/>
    </source>
</evidence>
<evidence type="ECO:0000256" key="11">
    <source>
        <dbReference type="ARBA" id="ARBA00022741"/>
    </source>
</evidence>
<organism evidence="21 22">
    <name type="scientific">Chitinophaga sancti</name>
    <dbReference type="NCBI Taxonomy" id="1004"/>
    <lineage>
        <taxon>Bacteria</taxon>
        <taxon>Pseudomonadati</taxon>
        <taxon>Bacteroidota</taxon>
        <taxon>Chitinophagia</taxon>
        <taxon>Chitinophagales</taxon>
        <taxon>Chitinophagaceae</taxon>
        <taxon>Chitinophaga</taxon>
    </lineage>
</organism>
<keyword evidence="10" id="KW-0479">Metal-binding</keyword>
<dbReference type="GO" id="GO:0046872">
    <property type="term" value="F:metal ion binding"/>
    <property type="evidence" value="ECO:0007669"/>
    <property type="project" value="UniProtKB-KW"/>
</dbReference>
<sequence length="259" mass="29067">MDSPKELEMKYMLFCGILVILFLAISVIIFFIVYQKRLLAQQIRLQSVQHEYQRELLTSSIAAQEKERVRIGHDLHDEIGSSLSTAKLLVNQLNHTDPEKEQLVNSVKEILSHTIQNLKNISLNLYPSVLTKFGLVEGLQYLVSVLSQASPLTFTFDADEISGLELQQELALYRIVQELVNNAIKHSGASDVHLELRQTARFIQLSVRDNGCGFDPREAGKGGIGLKSIEARKEMLKAEMQIQSVPGEGTCIIVRLPVL</sequence>
<keyword evidence="15" id="KW-0902">Two-component regulatory system</keyword>
<comment type="catalytic activity">
    <reaction evidence="1">
        <text>ATP + protein L-histidine = ADP + protein N-phospho-L-histidine.</text>
        <dbReference type="EC" id="2.7.13.3"/>
    </reaction>
</comment>
<evidence type="ECO:0000256" key="12">
    <source>
        <dbReference type="ARBA" id="ARBA00022777"/>
    </source>
</evidence>
<evidence type="ECO:0000256" key="5">
    <source>
        <dbReference type="ARBA" id="ARBA00017322"/>
    </source>
</evidence>
<dbReference type="Gene3D" id="3.30.565.10">
    <property type="entry name" value="Histidine kinase-like ATPase, C-terminal domain"/>
    <property type="match status" value="1"/>
</dbReference>
<evidence type="ECO:0000256" key="15">
    <source>
        <dbReference type="ARBA" id="ARBA00023012"/>
    </source>
</evidence>
<evidence type="ECO:0000256" key="3">
    <source>
        <dbReference type="ARBA" id="ARBA00004496"/>
    </source>
</evidence>
<dbReference type="Gene3D" id="1.20.5.1930">
    <property type="match status" value="1"/>
</dbReference>
<dbReference type="PRINTS" id="PR00344">
    <property type="entry name" value="BCTRLSENSOR"/>
</dbReference>
<dbReference type="InterPro" id="IPR005467">
    <property type="entry name" value="His_kinase_dom"/>
</dbReference>
<dbReference type="InterPro" id="IPR036890">
    <property type="entry name" value="HATPase_C_sf"/>
</dbReference>
<evidence type="ECO:0000313" key="21">
    <source>
        <dbReference type="EMBL" id="SFW83268.1"/>
    </source>
</evidence>
<proteinExistence type="predicted"/>
<accession>A0A1K1SGL0</accession>
<dbReference type="SMART" id="SM00387">
    <property type="entry name" value="HATPase_c"/>
    <property type="match status" value="1"/>
</dbReference>
<gene>
    <name evidence="21" type="ORF">SAMN05661012_05376</name>
</gene>
<evidence type="ECO:0000256" key="17">
    <source>
        <dbReference type="ARBA" id="ARBA00024827"/>
    </source>
</evidence>
<comment type="subcellular location">
    <subcellularLocation>
        <location evidence="3">Cytoplasm</location>
    </subcellularLocation>
</comment>
<keyword evidence="19" id="KW-0472">Membrane</keyword>
<evidence type="ECO:0000256" key="16">
    <source>
        <dbReference type="ARBA" id="ARBA00023014"/>
    </source>
</evidence>
<evidence type="ECO:0000256" key="9">
    <source>
        <dbReference type="ARBA" id="ARBA00022679"/>
    </source>
</evidence>
<keyword evidence="7" id="KW-0963">Cytoplasm</keyword>
<keyword evidence="6" id="KW-0004">4Fe-4S</keyword>
<dbReference type="STRING" id="1004.SAMN05661012_05376"/>
<dbReference type="SUPFAM" id="SSF55874">
    <property type="entry name" value="ATPase domain of HSP90 chaperone/DNA topoisomerase II/histidine kinase"/>
    <property type="match status" value="1"/>
</dbReference>
<evidence type="ECO:0000256" key="8">
    <source>
        <dbReference type="ARBA" id="ARBA00022553"/>
    </source>
</evidence>
<dbReference type="GO" id="GO:0046983">
    <property type="term" value="F:protein dimerization activity"/>
    <property type="evidence" value="ECO:0007669"/>
    <property type="project" value="InterPro"/>
</dbReference>
<dbReference type="EMBL" id="FPIZ01000022">
    <property type="protein sequence ID" value="SFW83268.1"/>
    <property type="molecule type" value="Genomic_DNA"/>
</dbReference>
<dbReference type="GO" id="GO:0016020">
    <property type="term" value="C:membrane"/>
    <property type="evidence" value="ECO:0007669"/>
    <property type="project" value="InterPro"/>
</dbReference>
<dbReference type="PANTHER" id="PTHR24421:SF10">
    <property type="entry name" value="NITRATE_NITRITE SENSOR PROTEIN NARQ"/>
    <property type="match status" value="1"/>
</dbReference>
<keyword evidence="11" id="KW-0547">Nucleotide-binding</keyword>
<dbReference type="GO" id="GO:0051539">
    <property type="term" value="F:4 iron, 4 sulfur cluster binding"/>
    <property type="evidence" value="ECO:0007669"/>
    <property type="project" value="UniProtKB-KW"/>
</dbReference>
<evidence type="ECO:0000313" key="22">
    <source>
        <dbReference type="Proteomes" id="UP000183788"/>
    </source>
</evidence>
<keyword evidence="9" id="KW-0808">Transferase</keyword>
<dbReference type="GO" id="GO:0005524">
    <property type="term" value="F:ATP binding"/>
    <property type="evidence" value="ECO:0007669"/>
    <property type="project" value="UniProtKB-KW"/>
</dbReference>
<keyword evidence="14" id="KW-0408">Iron</keyword>
<keyword evidence="13" id="KW-0067">ATP-binding</keyword>
<dbReference type="GO" id="GO:0000155">
    <property type="term" value="F:phosphorelay sensor kinase activity"/>
    <property type="evidence" value="ECO:0007669"/>
    <property type="project" value="InterPro"/>
</dbReference>
<evidence type="ECO:0000256" key="2">
    <source>
        <dbReference type="ARBA" id="ARBA00001966"/>
    </source>
</evidence>
<evidence type="ECO:0000256" key="6">
    <source>
        <dbReference type="ARBA" id="ARBA00022485"/>
    </source>
</evidence>
<dbReference type="InterPro" id="IPR011712">
    <property type="entry name" value="Sig_transdc_His_kin_sub3_dim/P"/>
</dbReference>
<evidence type="ECO:0000256" key="18">
    <source>
        <dbReference type="ARBA" id="ARBA00030800"/>
    </source>
</evidence>
<evidence type="ECO:0000256" key="10">
    <source>
        <dbReference type="ARBA" id="ARBA00022723"/>
    </source>
</evidence>
<dbReference type="InterPro" id="IPR050482">
    <property type="entry name" value="Sensor_HK_TwoCompSys"/>
</dbReference>
<feature type="transmembrane region" description="Helical" evidence="19">
    <location>
        <begin position="12"/>
        <end position="34"/>
    </location>
</feature>
<keyword evidence="16" id="KW-0411">Iron-sulfur</keyword>
<keyword evidence="19" id="KW-0812">Transmembrane</keyword>
<dbReference type="InterPro" id="IPR003594">
    <property type="entry name" value="HATPase_dom"/>
</dbReference>
<dbReference type="Pfam" id="PF07730">
    <property type="entry name" value="HisKA_3"/>
    <property type="match status" value="1"/>
</dbReference>
<keyword evidence="12 21" id="KW-0418">Kinase</keyword>
<protein>
    <recommendedName>
        <fullName evidence="5">Oxygen sensor histidine kinase NreB</fullName>
        <ecNumber evidence="4">2.7.13.3</ecNumber>
    </recommendedName>
    <alternativeName>
        <fullName evidence="18">Nitrogen regulation protein B</fullName>
    </alternativeName>
</protein>
<evidence type="ECO:0000256" key="14">
    <source>
        <dbReference type="ARBA" id="ARBA00023004"/>
    </source>
</evidence>
<dbReference type="InterPro" id="IPR004358">
    <property type="entry name" value="Sig_transdc_His_kin-like_C"/>
</dbReference>